<feature type="compositionally biased region" description="Basic and acidic residues" evidence="1">
    <location>
        <begin position="1"/>
        <end position="13"/>
    </location>
</feature>
<reference evidence="2 3" key="1">
    <citation type="submission" date="2008-07" db="EMBL/GenBank/DDBJ databases">
        <authorList>
            <person name="El-Sayed N."/>
            <person name="Caler E."/>
            <person name="Inman J."/>
            <person name="Amedeo P."/>
            <person name="Hass B."/>
            <person name="Wortman J."/>
        </authorList>
    </citation>
    <scope>NUCLEOTIDE SEQUENCE [LARGE SCALE GENOMIC DNA]</scope>
    <source>
        <strain evidence="3">ATCC 50983 / TXsc</strain>
    </source>
</reference>
<dbReference type="Proteomes" id="UP000007800">
    <property type="component" value="Unassembled WGS sequence"/>
</dbReference>
<dbReference type="RefSeq" id="XP_002766481.1">
    <property type="nucleotide sequence ID" value="XM_002766435.1"/>
</dbReference>
<proteinExistence type="predicted"/>
<sequence length="52" mass="5866">MDNVNKEKVRNGELSDDEDDDDDEVNSNRPYRPKAASGANTGRNSAMRRRAQ</sequence>
<dbReference type="AlphaFoldDB" id="C5LVS5"/>
<feature type="compositionally biased region" description="Acidic residues" evidence="1">
    <location>
        <begin position="14"/>
        <end position="25"/>
    </location>
</feature>
<protein>
    <submittedName>
        <fullName evidence="2">Uncharacterized protein</fullName>
    </submittedName>
</protein>
<gene>
    <name evidence="2" type="ORF">Pmar_PMAR018317</name>
</gene>
<feature type="region of interest" description="Disordered" evidence="1">
    <location>
        <begin position="1"/>
        <end position="52"/>
    </location>
</feature>
<accession>C5LVS5</accession>
<dbReference type="GeneID" id="9044872"/>
<dbReference type="InParanoid" id="C5LVS5"/>
<organism evidence="3">
    <name type="scientific">Perkinsus marinus (strain ATCC 50983 / TXsc)</name>
    <dbReference type="NCBI Taxonomy" id="423536"/>
    <lineage>
        <taxon>Eukaryota</taxon>
        <taxon>Sar</taxon>
        <taxon>Alveolata</taxon>
        <taxon>Perkinsozoa</taxon>
        <taxon>Perkinsea</taxon>
        <taxon>Perkinsida</taxon>
        <taxon>Perkinsidae</taxon>
        <taxon>Perkinsus</taxon>
    </lineage>
</organism>
<evidence type="ECO:0000313" key="3">
    <source>
        <dbReference type="Proteomes" id="UP000007800"/>
    </source>
</evidence>
<dbReference type="EMBL" id="GG685971">
    <property type="protein sequence ID" value="EEQ99198.1"/>
    <property type="molecule type" value="Genomic_DNA"/>
</dbReference>
<keyword evidence="3" id="KW-1185">Reference proteome</keyword>
<evidence type="ECO:0000313" key="2">
    <source>
        <dbReference type="EMBL" id="EEQ99198.1"/>
    </source>
</evidence>
<evidence type="ECO:0000256" key="1">
    <source>
        <dbReference type="SAM" id="MobiDB-lite"/>
    </source>
</evidence>
<name>C5LVS5_PERM5</name>